<proteinExistence type="predicted"/>
<reference evidence="1" key="2">
    <citation type="journal article" date="2015" name="Fish Shellfish Immunol.">
        <title>Early steps in the European eel (Anguilla anguilla)-Vibrio vulnificus interaction in the gills: Role of the RtxA13 toxin.</title>
        <authorList>
            <person name="Callol A."/>
            <person name="Pajuelo D."/>
            <person name="Ebbesson L."/>
            <person name="Teles M."/>
            <person name="MacKenzie S."/>
            <person name="Amaro C."/>
        </authorList>
    </citation>
    <scope>NUCLEOTIDE SEQUENCE</scope>
</reference>
<evidence type="ECO:0000313" key="1">
    <source>
        <dbReference type="EMBL" id="JAH22839.1"/>
    </source>
</evidence>
<dbReference type="AlphaFoldDB" id="A0A0E9R165"/>
<accession>A0A0E9R165</accession>
<reference evidence="1" key="1">
    <citation type="submission" date="2014-11" db="EMBL/GenBank/DDBJ databases">
        <authorList>
            <person name="Amaro Gonzalez C."/>
        </authorList>
    </citation>
    <scope>NUCLEOTIDE SEQUENCE</scope>
</reference>
<sequence>MYTLPYTHTHAAGYIKRTFKDLFLFKSMRCQTRALALC</sequence>
<dbReference type="EMBL" id="GBXM01043049">
    <property type="protein sequence ID" value="JAH65528.1"/>
    <property type="molecule type" value="Transcribed_RNA"/>
</dbReference>
<protein>
    <submittedName>
        <fullName evidence="1">Uncharacterized protein</fullName>
    </submittedName>
</protein>
<dbReference type="EMBL" id="GBXM01085738">
    <property type="protein sequence ID" value="JAH22839.1"/>
    <property type="molecule type" value="Transcribed_RNA"/>
</dbReference>
<name>A0A0E9R165_ANGAN</name>
<organism evidence="1">
    <name type="scientific">Anguilla anguilla</name>
    <name type="common">European freshwater eel</name>
    <name type="synonym">Muraena anguilla</name>
    <dbReference type="NCBI Taxonomy" id="7936"/>
    <lineage>
        <taxon>Eukaryota</taxon>
        <taxon>Metazoa</taxon>
        <taxon>Chordata</taxon>
        <taxon>Craniata</taxon>
        <taxon>Vertebrata</taxon>
        <taxon>Euteleostomi</taxon>
        <taxon>Actinopterygii</taxon>
        <taxon>Neopterygii</taxon>
        <taxon>Teleostei</taxon>
        <taxon>Anguilliformes</taxon>
        <taxon>Anguillidae</taxon>
        <taxon>Anguilla</taxon>
    </lineage>
</organism>